<name>A0ABR7HSX4_9FIRM</name>
<keyword evidence="5" id="KW-0598">Phosphotransferase system</keyword>
<sequence length="284" mass="30474">MAANVENNAVQETDKRIKLDKKDIRRSYWLWQFFSHANYNYERMQGGAFAMCMAPIIKKLYPDREEKIAGLQRHLTFFNTNPNVGAVIHGAVISMEEERANGAEISDEAINAVKTGMMGPMAGIGDALDQGVIIPLVVALGISFGSTGNLFGPLLVLIGLPIILMLIAYNCWMKGYSLGSSAITAMLAGGRMKQLIGAAGILGCTVMGGLVATSVSFKTAIAFNIGEQAFDLQSQLFDAIMPGLLPLGVTLGVYALLRKEKFTSIQIMLGLVVIGFVGGMVGIF</sequence>
<comment type="subcellular location">
    <subcellularLocation>
        <location evidence="1">Cell membrane</location>
        <topology evidence="1">Multi-pass membrane protein</topology>
    </subcellularLocation>
</comment>
<feature type="transmembrane region" description="Helical" evidence="9">
    <location>
        <begin position="237"/>
        <end position="257"/>
    </location>
</feature>
<evidence type="ECO:0000313" key="10">
    <source>
        <dbReference type="EMBL" id="MBC5730602.1"/>
    </source>
</evidence>
<dbReference type="InterPro" id="IPR050303">
    <property type="entry name" value="GatZ_KbaZ_carbometab"/>
</dbReference>
<proteinExistence type="predicted"/>
<gene>
    <name evidence="10" type="ORF">H8S34_07105</name>
</gene>
<dbReference type="PROSITE" id="PS51108">
    <property type="entry name" value="PTS_EIID"/>
    <property type="match status" value="1"/>
</dbReference>
<evidence type="ECO:0000256" key="8">
    <source>
        <dbReference type="ARBA" id="ARBA00023136"/>
    </source>
</evidence>
<keyword evidence="4" id="KW-0762">Sugar transport</keyword>
<evidence type="ECO:0000256" key="7">
    <source>
        <dbReference type="ARBA" id="ARBA00022989"/>
    </source>
</evidence>
<evidence type="ECO:0000256" key="6">
    <source>
        <dbReference type="ARBA" id="ARBA00022692"/>
    </source>
</evidence>
<feature type="transmembrane region" description="Helical" evidence="9">
    <location>
        <begin position="194"/>
        <end position="217"/>
    </location>
</feature>
<dbReference type="EMBL" id="JACOPR010000003">
    <property type="protein sequence ID" value="MBC5730602.1"/>
    <property type="molecule type" value="Genomic_DNA"/>
</dbReference>
<evidence type="ECO:0000256" key="4">
    <source>
        <dbReference type="ARBA" id="ARBA00022597"/>
    </source>
</evidence>
<evidence type="ECO:0000256" key="1">
    <source>
        <dbReference type="ARBA" id="ARBA00004651"/>
    </source>
</evidence>
<keyword evidence="11" id="KW-1185">Reference proteome</keyword>
<keyword evidence="2" id="KW-0813">Transport</keyword>
<keyword evidence="7 9" id="KW-1133">Transmembrane helix</keyword>
<keyword evidence="6 9" id="KW-0812">Transmembrane</keyword>
<dbReference type="PANTHER" id="PTHR32502:SF5">
    <property type="entry name" value="N-ACETYLGALACTOSAMINE PERMEASE IID COMPONENT-RELATED"/>
    <property type="match status" value="1"/>
</dbReference>
<reference evidence="10 11" key="1">
    <citation type="submission" date="2020-08" db="EMBL/GenBank/DDBJ databases">
        <title>Genome public.</title>
        <authorList>
            <person name="Liu C."/>
            <person name="Sun Q."/>
        </authorList>
    </citation>
    <scope>NUCLEOTIDE SEQUENCE [LARGE SCALE GENOMIC DNA]</scope>
    <source>
        <strain evidence="10 11">New-38</strain>
    </source>
</reference>
<evidence type="ECO:0000313" key="11">
    <source>
        <dbReference type="Proteomes" id="UP000660021"/>
    </source>
</evidence>
<evidence type="ECO:0000256" key="5">
    <source>
        <dbReference type="ARBA" id="ARBA00022683"/>
    </source>
</evidence>
<organism evidence="10 11">
    <name type="scientific">Pseudoflavonifractor hominis</name>
    <dbReference type="NCBI Taxonomy" id="2763059"/>
    <lineage>
        <taxon>Bacteria</taxon>
        <taxon>Bacillati</taxon>
        <taxon>Bacillota</taxon>
        <taxon>Clostridia</taxon>
        <taxon>Eubacteriales</taxon>
        <taxon>Oscillospiraceae</taxon>
        <taxon>Pseudoflavonifractor</taxon>
    </lineage>
</organism>
<dbReference type="PANTHER" id="PTHR32502">
    <property type="entry name" value="N-ACETYLGALACTOSAMINE PERMEASE II COMPONENT-RELATED"/>
    <property type="match status" value="1"/>
</dbReference>
<dbReference type="InterPro" id="IPR004704">
    <property type="entry name" value="PTS_IID_man"/>
</dbReference>
<dbReference type="Proteomes" id="UP000660021">
    <property type="component" value="Unassembled WGS sequence"/>
</dbReference>
<feature type="transmembrane region" description="Helical" evidence="9">
    <location>
        <begin position="264"/>
        <end position="283"/>
    </location>
</feature>
<accession>A0ABR7HSX4</accession>
<feature type="transmembrane region" description="Helical" evidence="9">
    <location>
        <begin position="127"/>
        <end position="144"/>
    </location>
</feature>
<evidence type="ECO:0000256" key="9">
    <source>
        <dbReference type="SAM" id="Phobius"/>
    </source>
</evidence>
<evidence type="ECO:0000256" key="2">
    <source>
        <dbReference type="ARBA" id="ARBA00022448"/>
    </source>
</evidence>
<feature type="transmembrane region" description="Helical" evidence="9">
    <location>
        <begin position="150"/>
        <end position="173"/>
    </location>
</feature>
<evidence type="ECO:0000256" key="3">
    <source>
        <dbReference type="ARBA" id="ARBA00022475"/>
    </source>
</evidence>
<dbReference type="Pfam" id="PF03613">
    <property type="entry name" value="EIID-AGA"/>
    <property type="match status" value="1"/>
</dbReference>
<comment type="caution">
    <text evidence="10">The sequence shown here is derived from an EMBL/GenBank/DDBJ whole genome shotgun (WGS) entry which is preliminary data.</text>
</comment>
<dbReference type="RefSeq" id="WP_101691788.1">
    <property type="nucleotide sequence ID" value="NZ_JACOPR010000003.1"/>
</dbReference>
<keyword evidence="3" id="KW-1003">Cell membrane</keyword>
<keyword evidence="8 9" id="KW-0472">Membrane</keyword>
<protein>
    <submittedName>
        <fullName evidence="10">PTS system mannose/fructose/sorbose family transporter subunit IID</fullName>
    </submittedName>
</protein>